<dbReference type="Proteomes" id="UP000516314">
    <property type="component" value="Chromosome 4"/>
</dbReference>
<dbReference type="AlphaFoldDB" id="A0A7G2EZQ5"/>
<dbReference type="PANTHER" id="PTHR47990">
    <property type="entry name" value="2-OXOGLUTARATE (2OG) AND FE(II)-DEPENDENT OXYGENASE SUPERFAMILY PROTEIN-RELATED"/>
    <property type="match status" value="1"/>
</dbReference>
<evidence type="ECO:0000259" key="4">
    <source>
        <dbReference type="Pfam" id="PF14226"/>
    </source>
</evidence>
<accession>A0A7G2EZQ5</accession>
<evidence type="ECO:0000256" key="1">
    <source>
        <dbReference type="ARBA" id="ARBA00022723"/>
    </source>
</evidence>
<dbReference type="InterPro" id="IPR026992">
    <property type="entry name" value="DIOX_N"/>
</dbReference>
<dbReference type="EMBL" id="LR881469">
    <property type="protein sequence ID" value="CAD5326975.1"/>
    <property type="molecule type" value="Genomic_DNA"/>
</dbReference>
<dbReference type="Pfam" id="PF14226">
    <property type="entry name" value="DIOX_N"/>
    <property type="match status" value="1"/>
</dbReference>
<proteinExistence type="predicted"/>
<sequence length="257" mass="29412">MGSCSPQLPLICLSDQTLKPGSSKWVKVRSDVRKALEDYGCFEAKIDQVSMELQGSVLKAMQELFALPTEAKQRNVCPKPFTGYLSHNGLSESFGIKDANILEKAHEFTQQLWPEELDMMVRRLILESYGIEYFIDEHLNSTYYRMRLMKYIARPDNDITAAVVMLLLWQALMNGRIPSPYHRVRVTEKKKTRYAAALFSNPKEGYIIDSPKELVDEKHPRAFKPFDFVDLFNFYHTEAGRRAPSTLQAFCGVSAGK</sequence>
<dbReference type="InterPro" id="IPR050231">
    <property type="entry name" value="Iron_ascorbate_oxido_reductase"/>
</dbReference>
<dbReference type="GO" id="GO:0046872">
    <property type="term" value="F:metal ion binding"/>
    <property type="evidence" value="ECO:0007669"/>
    <property type="project" value="UniProtKB-KW"/>
</dbReference>
<evidence type="ECO:0000313" key="5">
    <source>
        <dbReference type="EMBL" id="CAD5326975.1"/>
    </source>
</evidence>
<dbReference type="InterPro" id="IPR027443">
    <property type="entry name" value="IPNS-like_sf"/>
</dbReference>
<dbReference type="Gene3D" id="2.60.120.330">
    <property type="entry name" value="B-lactam Antibiotic, Isopenicillin N Synthase, Chain"/>
    <property type="match status" value="2"/>
</dbReference>
<evidence type="ECO:0000256" key="2">
    <source>
        <dbReference type="ARBA" id="ARBA00023004"/>
    </source>
</evidence>
<name>A0A7G2EZQ5_ARATH</name>
<gene>
    <name evidence="5" type="ORF">AT9943_LOCUS14700</name>
</gene>
<dbReference type="Pfam" id="PF03171">
    <property type="entry name" value="2OG-FeII_Oxy"/>
    <property type="match status" value="1"/>
</dbReference>
<organism evidence="5 6">
    <name type="scientific">Arabidopsis thaliana</name>
    <name type="common">Mouse-ear cress</name>
    <dbReference type="NCBI Taxonomy" id="3702"/>
    <lineage>
        <taxon>Eukaryota</taxon>
        <taxon>Viridiplantae</taxon>
        <taxon>Streptophyta</taxon>
        <taxon>Embryophyta</taxon>
        <taxon>Tracheophyta</taxon>
        <taxon>Spermatophyta</taxon>
        <taxon>Magnoliopsida</taxon>
        <taxon>eudicotyledons</taxon>
        <taxon>Gunneridae</taxon>
        <taxon>Pentapetalae</taxon>
        <taxon>rosids</taxon>
        <taxon>malvids</taxon>
        <taxon>Brassicales</taxon>
        <taxon>Brassicaceae</taxon>
        <taxon>Camelineae</taxon>
        <taxon>Arabidopsis</taxon>
    </lineage>
</organism>
<evidence type="ECO:0000259" key="3">
    <source>
        <dbReference type="Pfam" id="PF03171"/>
    </source>
</evidence>
<evidence type="ECO:0000313" key="6">
    <source>
        <dbReference type="Proteomes" id="UP000516314"/>
    </source>
</evidence>
<feature type="domain" description="Isopenicillin N synthase-like Fe(2+) 2OG dioxygenase" evidence="3">
    <location>
        <begin position="169"/>
        <end position="202"/>
    </location>
</feature>
<protein>
    <submittedName>
        <fullName evidence="5">(thale cress) hypothetical protein</fullName>
    </submittedName>
</protein>
<dbReference type="InterPro" id="IPR044861">
    <property type="entry name" value="IPNS-like_FE2OG_OXY"/>
</dbReference>
<keyword evidence="2" id="KW-0408">Iron</keyword>
<dbReference type="SUPFAM" id="SSF51197">
    <property type="entry name" value="Clavaminate synthase-like"/>
    <property type="match status" value="1"/>
</dbReference>
<reference evidence="5 6" key="1">
    <citation type="submission" date="2020-09" db="EMBL/GenBank/DDBJ databases">
        <authorList>
            <person name="Ashkenazy H."/>
        </authorList>
    </citation>
    <scope>NUCLEOTIDE SEQUENCE [LARGE SCALE GENOMIC DNA]</scope>
    <source>
        <strain evidence="6">cv. Cdm-0</strain>
    </source>
</reference>
<feature type="domain" description="Non-haem dioxygenase N-terminal" evidence="4">
    <location>
        <begin position="8"/>
        <end position="87"/>
    </location>
</feature>
<keyword evidence="1" id="KW-0479">Metal-binding</keyword>